<gene>
    <name evidence="9" type="ORF">GA0070622_1018</name>
</gene>
<dbReference type="GO" id="GO:0006352">
    <property type="term" value="P:DNA-templated transcription initiation"/>
    <property type="evidence" value="ECO:0007669"/>
    <property type="project" value="InterPro"/>
</dbReference>
<keyword evidence="5" id="KW-0804">Transcription</keyword>
<dbReference type="InterPro" id="IPR052704">
    <property type="entry name" value="ECF_Sigma-70_Domain"/>
</dbReference>
<feature type="region of interest" description="Disordered" evidence="6">
    <location>
        <begin position="1"/>
        <end position="32"/>
    </location>
</feature>
<dbReference type="InterPro" id="IPR014284">
    <property type="entry name" value="RNA_pol_sigma-70_dom"/>
</dbReference>
<keyword evidence="10" id="KW-1185">Reference proteome</keyword>
<dbReference type="NCBIfam" id="NF007214">
    <property type="entry name" value="PRK09636.1"/>
    <property type="match status" value="1"/>
</dbReference>
<sequence>MNGGAGRRMSGGRQATERAADGRQRAGTADGGRWAVGGGRWAVRVGERENGWVDELAGEFEAERGHLLAVAQRMLGSRSEAEDAVQETWLRFSGALADPAERARVRDVRGWLTTTCSRICLDVLRSARVRREAYPGQWLPEPVVRGLPAADGFAPDPAERAVRADQLGTALLVVLERLTPEQRVAFVLHDVFAVPFGDVADVLAVTPEAARQLASRGRRAVHGPDAPRHSADLAEQRRVLTAFAAAVESGELDQLVRVLAPDVMSIGDSGGHFPAGRRPVVGTDAVGRLLLGLYGQARGRGALRGRPVLVDGTLGWQSEFLHRDGRTIRMVTSFAVHDGRVTGVFNQLNPDKVADLPPLGPDAAWPPRW</sequence>
<dbReference type="NCBIfam" id="TIGR02937">
    <property type="entry name" value="sigma70-ECF"/>
    <property type="match status" value="1"/>
</dbReference>
<comment type="subunit">
    <text evidence="2">Interacts transiently with the RNA polymerase catalytic core formed by RpoA, RpoB, RpoC and RpoZ (2 alpha, 1 beta, 1 beta' and 1 omega subunit) to form the RNA polymerase holoenzyme that can initiate transcription.</text>
</comment>
<name>A0A1A9B4U4_9ACTN</name>
<feature type="domain" description="RNA polymerase sigma factor 70 region 4 type 2" evidence="8">
    <location>
        <begin position="170"/>
        <end position="220"/>
    </location>
</feature>
<dbReference type="Pfam" id="PF04542">
    <property type="entry name" value="Sigma70_r2"/>
    <property type="match status" value="1"/>
</dbReference>
<feature type="domain" description="RNA polymerase sigma-70 region 2" evidence="7">
    <location>
        <begin position="60"/>
        <end position="128"/>
    </location>
</feature>
<dbReference type="GO" id="GO:0003677">
    <property type="term" value="F:DNA binding"/>
    <property type="evidence" value="ECO:0007669"/>
    <property type="project" value="InterPro"/>
</dbReference>
<dbReference type="PANTHER" id="PTHR30173:SF43">
    <property type="entry name" value="ECF RNA POLYMERASE SIGMA FACTOR SIGI-RELATED"/>
    <property type="match status" value="1"/>
</dbReference>
<dbReference type="InterPro" id="IPR036388">
    <property type="entry name" value="WH-like_DNA-bd_sf"/>
</dbReference>
<dbReference type="Pfam" id="PF08281">
    <property type="entry name" value="Sigma70_r4_2"/>
    <property type="match status" value="1"/>
</dbReference>
<evidence type="ECO:0000259" key="8">
    <source>
        <dbReference type="Pfam" id="PF08281"/>
    </source>
</evidence>
<evidence type="ECO:0000259" key="7">
    <source>
        <dbReference type="Pfam" id="PF04542"/>
    </source>
</evidence>
<proteinExistence type="inferred from homology"/>
<evidence type="ECO:0000313" key="10">
    <source>
        <dbReference type="Proteomes" id="UP000199558"/>
    </source>
</evidence>
<feature type="compositionally biased region" description="Basic and acidic residues" evidence="6">
    <location>
        <begin position="15"/>
        <end position="24"/>
    </location>
</feature>
<evidence type="ECO:0000256" key="4">
    <source>
        <dbReference type="ARBA" id="ARBA00023082"/>
    </source>
</evidence>
<dbReference type="AlphaFoldDB" id="A0A1A9B4U4"/>
<evidence type="ECO:0000256" key="2">
    <source>
        <dbReference type="ARBA" id="ARBA00011344"/>
    </source>
</evidence>
<reference evidence="10" key="1">
    <citation type="submission" date="2016-06" db="EMBL/GenBank/DDBJ databases">
        <authorList>
            <person name="Varghese N."/>
            <person name="Submissions Spin"/>
        </authorList>
    </citation>
    <scope>NUCLEOTIDE SEQUENCE [LARGE SCALE GENOMIC DNA]</scope>
    <source>
        <strain evidence="10">DSM 45794</strain>
    </source>
</reference>
<dbReference type="InterPro" id="IPR013324">
    <property type="entry name" value="RNA_pol_sigma_r3/r4-like"/>
</dbReference>
<dbReference type="Gene3D" id="3.10.450.50">
    <property type="match status" value="1"/>
</dbReference>
<evidence type="ECO:0000256" key="6">
    <source>
        <dbReference type="SAM" id="MobiDB-lite"/>
    </source>
</evidence>
<dbReference type="SUPFAM" id="SSF88946">
    <property type="entry name" value="Sigma2 domain of RNA polymerase sigma factors"/>
    <property type="match status" value="1"/>
</dbReference>
<evidence type="ECO:0000256" key="1">
    <source>
        <dbReference type="ARBA" id="ARBA00010641"/>
    </source>
</evidence>
<dbReference type="PANTHER" id="PTHR30173">
    <property type="entry name" value="SIGMA 19 FACTOR"/>
    <property type="match status" value="1"/>
</dbReference>
<accession>A0A1A9B4U4</accession>
<dbReference type="Gene3D" id="1.10.10.10">
    <property type="entry name" value="Winged helix-like DNA-binding domain superfamily/Winged helix DNA-binding domain"/>
    <property type="match status" value="1"/>
</dbReference>
<dbReference type="InterPro" id="IPR013249">
    <property type="entry name" value="RNA_pol_sigma70_r4_t2"/>
</dbReference>
<dbReference type="Proteomes" id="UP000199558">
    <property type="component" value="Unassembled WGS sequence"/>
</dbReference>
<dbReference type="InterPro" id="IPR007627">
    <property type="entry name" value="RNA_pol_sigma70_r2"/>
</dbReference>
<dbReference type="GO" id="GO:0016987">
    <property type="term" value="F:sigma factor activity"/>
    <property type="evidence" value="ECO:0007669"/>
    <property type="project" value="UniProtKB-KW"/>
</dbReference>
<keyword evidence="3" id="KW-0805">Transcription regulation</keyword>
<evidence type="ECO:0000256" key="5">
    <source>
        <dbReference type="ARBA" id="ARBA00023163"/>
    </source>
</evidence>
<dbReference type="EMBL" id="FLRH01000003">
    <property type="protein sequence ID" value="SBT64049.1"/>
    <property type="molecule type" value="Genomic_DNA"/>
</dbReference>
<dbReference type="Gene3D" id="1.10.1740.10">
    <property type="match status" value="1"/>
</dbReference>
<dbReference type="SUPFAM" id="SSF88659">
    <property type="entry name" value="Sigma3 and sigma4 domains of RNA polymerase sigma factors"/>
    <property type="match status" value="1"/>
</dbReference>
<dbReference type="SUPFAM" id="SSF54427">
    <property type="entry name" value="NTF2-like"/>
    <property type="match status" value="1"/>
</dbReference>
<organism evidence="9 10">
    <name type="scientific">Micromonospora sediminicola</name>
    <dbReference type="NCBI Taxonomy" id="946078"/>
    <lineage>
        <taxon>Bacteria</taxon>
        <taxon>Bacillati</taxon>
        <taxon>Actinomycetota</taxon>
        <taxon>Actinomycetes</taxon>
        <taxon>Micromonosporales</taxon>
        <taxon>Micromonosporaceae</taxon>
        <taxon>Micromonospora</taxon>
    </lineage>
</organism>
<dbReference type="STRING" id="946078.GA0070622_1018"/>
<keyword evidence="4" id="KW-0731">Sigma factor</keyword>
<dbReference type="InterPro" id="IPR013325">
    <property type="entry name" value="RNA_pol_sigma_r2"/>
</dbReference>
<evidence type="ECO:0000256" key="3">
    <source>
        <dbReference type="ARBA" id="ARBA00023015"/>
    </source>
</evidence>
<evidence type="ECO:0000313" key="9">
    <source>
        <dbReference type="EMBL" id="SBT64049.1"/>
    </source>
</evidence>
<comment type="similarity">
    <text evidence="1">Belongs to the sigma-70 factor family. ECF subfamily.</text>
</comment>
<protein>
    <submittedName>
        <fullName evidence="9">RNA polymerase, sigma subunit, ECF family</fullName>
    </submittedName>
</protein>
<dbReference type="InterPro" id="IPR032710">
    <property type="entry name" value="NTF2-like_dom_sf"/>
</dbReference>